<dbReference type="GO" id="GO:0009103">
    <property type="term" value="P:lipopolysaccharide biosynthetic process"/>
    <property type="evidence" value="ECO:0007669"/>
    <property type="project" value="TreeGrafter"/>
</dbReference>
<organism evidence="3 4">
    <name type="scientific">Bacteroides thetaiotaomicron</name>
    <dbReference type="NCBI Taxonomy" id="818"/>
    <lineage>
        <taxon>Bacteria</taxon>
        <taxon>Pseudomonadati</taxon>
        <taxon>Bacteroidota</taxon>
        <taxon>Bacteroidia</taxon>
        <taxon>Bacteroidales</taxon>
        <taxon>Bacteroidaceae</taxon>
        <taxon>Bacteroides</taxon>
    </lineage>
</organism>
<dbReference type="InterPro" id="IPR001296">
    <property type="entry name" value="Glyco_trans_1"/>
</dbReference>
<dbReference type="AlphaFoldDB" id="A0A174QM67"/>
<evidence type="ECO:0000256" key="1">
    <source>
        <dbReference type="ARBA" id="ARBA00022679"/>
    </source>
</evidence>
<evidence type="ECO:0000313" key="3">
    <source>
        <dbReference type="EMBL" id="CUP72717.1"/>
    </source>
</evidence>
<dbReference type="EMBL" id="CZBI01000002">
    <property type="protein sequence ID" value="CUP72717.1"/>
    <property type="molecule type" value="Genomic_DNA"/>
</dbReference>
<evidence type="ECO:0000313" key="4">
    <source>
        <dbReference type="Proteomes" id="UP000095541"/>
    </source>
</evidence>
<accession>A0A174QM67</accession>
<dbReference type="EC" id="2.4.1.246" evidence="3"/>
<dbReference type="RefSeq" id="WP_055217660.1">
    <property type="nucleotide sequence ID" value="NZ_CZBI01000002.1"/>
</dbReference>
<keyword evidence="1 3" id="KW-0808">Transferase</keyword>
<dbReference type="GO" id="GO:0103011">
    <property type="term" value="F:mannosylfructose-phosphate synthase activity"/>
    <property type="evidence" value="ECO:0007669"/>
    <property type="project" value="UniProtKB-EC"/>
</dbReference>
<dbReference type="Gene3D" id="3.40.50.2000">
    <property type="entry name" value="Glycogen Phosphorylase B"/>
    <property type="match status" value="2"/>
</dbReference>
<dbReference type="SUPFAM" id="SSF53756">
    <property type="entry name" value="UDP-Glycosyltransferase/glycogen phosphorylase"/>
    <property type="match status" value="1"/>
</dbReference>
<sequence length="366" mass="42024">MKILYISHLLGGGPDWSVPASVKAQSFIDDVLWINMTDSYMEHWGQVDAYHNIREIGKLSLSRLPKKFRNPDLVVFEGIYFIENVLFSYSLQRRHIPYIIVPRSSLTIQAQNNAKWLKKKIFNTLAFNAFAKKALAIQYLTKDELKASSTKWNERYFIVPNGVVIPESFKTNFCKERKICGLFIGRIDIYQKGLDLLVEACRILQNELRNDNFVIKINGPDHEENRSKLQYLLKQKGVGDIIELGDAVSGKEKEDIMLQSDFFIMTSRFEGHPMALIEALSYGLPCVVTQGTNMREEICKYNAGWGCSNTIEDISSTLLEVIKDKKKLRDKSICARTLVSKYDWGNLAKEFHNSIEAFLHKNKYTG</sequence>
<dbReference type="PANTHER" id="PTHR46401">
    <property type="entry name" value="GLYCOSYLTRANSFERASE WBBK-RELATED"/>
    <property type="match status" value="1"/>
</dbReference>
<reference evidence="3 4" key="1">
    <citation type="submission" date="2015-09" db="EMBL/GenBank/DDBJ databases">
        <authorList>
            <consortium name="Pathogen Informatics"/>
        </authorList>
    </citation>
    <scope>NUCLEOTIDE SEQUENCE [LARGE SCALE GENOMIC DNA]</scope>
    <source>
        <strain evidence="3 4">2789STDY5834945</strain>
    </source>
</reference>
<feature type="domain" description="Glycosyl transferase family 1" evidence="2">
    <location>
        <begin position="167"/>
        <end position="329"/>
    </location>
</feature>
<proteinExistence type="predicted"/>
<dbReference type="PANTHER" id="PTHR46401:SF2">
    <property type="entry name" value="GLYCOSYLTRANSFERASE WBBK-RELATED"/>
    <property type="match status" value="1"/>
</dbReference>
<gene>
    <name evidence="3" type="primary">mfpsA_1</name>
    <name evidence="3" type="ORF">ERS852557_01437</name>
</gene>
<evidence type="ECO:0000259" key="2">
    <source>
        <dbReference type="Pfam" id="PF00534"/>
    </source>
</evidence>
<dbReference type="Proteomes" id="UP000095541">
    <property type="component" value="Unassembled WGS sequence"/>
</dbReference>
<name>A0A174QM67_BACT4</name>
<protein>
    <submittedName>
        <fullName evidence="3">Glycosyl transferase family protein</fullName>
        <ecNumber evidence="3">2.4.1.246</ecNumber>
    </submittedName>
</protein>
<dbReference type="Pfam" id="PF00534">
    <property type="entry name" value="Glycos_transf_1"/>
    <property type="match status" value="1"/>
</dbReference>
<keyword evidence="3" id="KW-0328">Glycosyltransferase</keyword>